<dbReference type="Pfam" id="PF06905">
    <property type="entry name" value="FAIM1"/>
    <property type="match status" value="1"/>
</dbReference>
<proteinExistence type="predicted"/>
<evidence type="ECO:0000313" key="2">
    <source>
        <dbReference type="Proteomes" id="UP000472277"/>
    </source>
</evidence>
<dbReference type="OMA" id="VDDRAKT"/>
<organism evidence="1 2">
    <name type="scientific">Salmo trutta</name>
    <name type="common">Brown trout</name>
    <dbReference type="NCBI Taxonomy" id="8032"/>
    <lineage>
        <taxon>Eukaryota</taxon>
        <taxon>Metazoa</taxon>
        <taxon>Chordata</taxon>
        <taxon>Craniata</taxon>
        <taxon>Vertebrata</taxon>
        <taxon>Euteleostomi</taxon>
        <taxon>Actinopterygii</taxon>
        <taxon>Neopterygii</taxon>
        <taxon>Teleostei</taxon>
        <taxon>Protacanthopterygii</taxon>
        <taxon>Salmoniformes</taxon>
        <taxon>Salmonidae</taxon>
        <taxon>Salmoninae</taxon>
        <taxon>Salmo</taxon>
    </lineage>
</organism>
<dbReference type="InterPro" id="IPR010695">
    <property type="entry name" value="FAIM1"/>
</dbReference>
<gene>
    <name evidence="1" type="primary">FAIM</name>
    <name evidence="1" type="synonym">LOC115179818</name>
</gene>
<accession>A0A674DVV5</accession>
<dbReference type="Ensembl" id="ENSSTUT00000107224.1">
    <property type="protein sequence ID" value="ENSSTUP00000099933.1"/>
    <property type="gene ID" value="ENSSTUG00000044778.1"/>
</dbReference>
<dbReference type="GO" id="GO:1902042">
    <property type="term" value="P:negative regulation of extrinsic apoptotic signaling pathway via death domain receptors"/>
    <property type="evidence" value="ECO:0007669"/>
    <property type="project" value="TreeGrafter"/>
</dbReference>
<dbReference type="Proteomes" id="UP000472277">
    <property type="component" value="Chromosome 39"/>
</dbReference>
<protein>
    <submittedName>
        <fullName evidence="1">Fas apoptotic inhibitory molecule b</fullName>
    </submittedName>
</protein>
<dbReference type="FunFam" id="2.40.128.180:FF:000001">
    <property type="entry name" value="Fas apoptotic inhibitory molecule 1"/>
    <property type="match status" value="1"/>
</dbReference>
<name>A0A674DVV5_SALTR</name>
<dbReference type="InterPro" id="IPR038513">
    <property type="entry name" value="FAIM1_dom_sf"/>
</dbReference>
<dbReference type="PANTHER" id="PTHR13088:SF3">
    <property type="entry name" value="FAS APOPTOTIC INHIBITORY MOLECULE 1"/>
    <property type="match status" value="1"/>
</dbReference>
<dbReference type="GeneTree" id="ENSGT00390000007364"/>
<dbReference type="PANTHER" id="PTHR13088">
    <property type="entry name" value="FAS APOPTOTIC INHIBITORY MOLECULE FAIM"/>
    <property type="match status" value="1"/>
</dbReference>
<dbReference type="AlphaFoldDB" id="A0A674DVV5"/>
<dbReference type="Gene3D" id="2.40.128.180">
    <property type="match status" value="2"/>
</dbReference>
<reference evidence="1" key="1">
    <citation type="submission" date="2025-08" db="UniProtKB">
        <authorList>
            <consortium name="Ensembl"/>
        </authorList>
    </citation>
    <scope>IDENTIFICATION</scope>
</reference>
<reference evidence="1" key="2">
    <citation type="submission" date="2025-09" db="UniProtKB">
        <authorList>
            <consortium name="Ensembl"/>
        </authorList>
    </citation>
    <scope>IDENTIFICATION</scope>
</reference>
<evidence type="ECO:0000313" key="1">
    <source>
        <dbReference type="Ensembl" id="ENSSTUP00000099933.1"/>
    </source>
</evidence>
<keyword evidence="2" id="KW-1185">Reference proteome</keyword>
<dbReference type="InParanoid" id="A0A674DVV5"/>
<sequence length="183" mass="20560">MAGDVVGIWEVALSDGVYRIEFEHGTTTGKRVVWINGQEVLRRDWMFKLVGKETFTVGGMETKATVNIEAISGFTYEYTLEIDGKSLQKFIDNRSKVTKTWVLQVDGVDCRIVLEKDTMDVWFNGQKMETEGEFVDDGTETHFTVADHECCIKALSSGKKRAGIVHYLMVDGEAEGSANELYL</sequence>